<dbReference type="InterPro" id="IPR026444">
    <property type="entry name" value="Secre_tail"/>
</dbReference>
<sequence length="122" mass="13605">MYKLGIGLIIHYYTDGNPTHEDDWLIYCKTVGEECGHNVWPVGINQVTNDQTIHLFPNPVLNSLTIVTPFDTLSVIISDAVGKVIKSEKCNGGNLVFDLSNIPPGLYFARINGIEVRKFVKE</sequence>
<reference evidence="2 3" key="1">
    <citation type="submission" date="2018-01" db="EMBL/GenBank/DDBJ databases">
        <title>A novel member of the phylum Bacteroidetes isolated from glacier ice.</title>
        <authorList>
            <person name="Liu Q."/>
            <person name="Xin Y.-H."/>
        </authorList>
    </citation>
    <scope>NUCLEOTIDE SEQUENCE [LARGE SCALE GENOMIC DNA]</scope>
    <source>
        <strain evidence="2 3">RB1R16</strain>
    </source>
</reference>
<organism evidence="2 3">
    <name type="scientific">Flavipsychrobacter stenotrophus</name>
    <dbReference type="NCBI Taxonomy" id="2077091"/>
    <lineage>
        <taxon>Bacteria</taxon>
        <taxon>Pseudomonadati</taxon>
        <taxon>Bacteroidota</taxon>
        <taxon>Chitinophagia</taxon>
        <taxon>Chitinophagales</taxon>
        <taxon>Chitinophagaceae</taxon>
        <taxon>Flavipsychrobacter</taxon>
    </lineage>
</organism>
<evidence type="ECO:0000313" key="2">
    <source>
        <dbReference type="EMBL" id="PQJ13100.1"/>
    </source>
</evidence>
<proteinExistence type="predicted"/>
<keyword evidence="3" id="KW-1185">Reference proteome</keyword>
<gene>
    <name evidence="2" type="ORF">CJD36_004990</name>
</gene>
<dbReference type="AlphaFoldDB" id="A0A2S7T1M5"/>
<comment type="caution">
    <text evidence="2">The sequence shown here is derived from an EMBL/GenBank/DDBJ whole genome shotgun (WGS) entry which is preliminary data.</text>
</comment>
<accession>A0A2S7T1M5</accession>
<dbReference type="Pfam" id="PF18962">
    <property type="entry name" value="Por_Secre_tail"/>
    <property type="match status" value="1"/>
</dbReference>
<feature type="domain" description="Secretion system C-terminal sorting" evidence="1">
    <location>
        <begin position="55"/>
        <end position="115"/>
    </location>
</feature>
<evidence type="ECO:0000259" key="1">
    <source>
        <dbReference type="Pfam" id="PF18962"/>
    </source>
</evidence>
<dbReference type="Proteomes" id="UP000239872">
    <property type="component" value="Unassembled WGS sequence"/>
</dbReference>
<dbReference type="EMBL" id="PPSL01000001">
    <property type="protein sequence ID" value="PQJ13100.1"/>
    <property type="molecule type" value="Genomic_DNA"/>
</dbReference>
<evidence type="ECO:0000313" key="3">
    <source>
        <dbReference type="Proteomes" id="UP000239872"/>
    </source>
</evidence>
<protein>
    <recommendedName>
        <fullName evidence="1">Secretion system C-terminal sorting domain-containing protein</fullName>
    </recommendedName>
</protein>
<name>A0A2S7T1M5_9BACT</name>
<dbReference type="NCBIfam" id="TIGR04183">
    <property type="entry name" value="Por_Secre_tail"/>
    <property type="match status" value="1"/>
</dbReference>